<evidence type="ECO:0000313" key="2">
    <source>
        <dbReference type="Proteomes" id="UP000327362"/>
    </source>
</evidence>
<name>A0AAI8X3J0_MYCAV</name>
<accession>A0AAI8X3J0</accession>
<dbReference type="AlphaFoldDB" id="A0AAI8X3J0"/>
<proteinExistence type="predicted"/>
<sequence>MTPEASTNRHTFSALIRVSKTWASVGPGTRRRAGPRAAMVVGSETFGSALTGAIPAPSAGRTEFDRPGILRRHRGNAREWSEQTPAQSTLRANYCAAAFLRKGLPI</sequence>
<dbReference type="EMBL" id="AP020326">
    <property type="protein sequence ID" value="BBN48783.1"/>
    <property type="molecule type" value="Genomic_DNA"/>
</dbReference>
<reference evidence="1 2" key="1">
    <citation type="submission" date="2019-09" db="EMBL/GenBank/DDBJ databases">
        <title>Complete genome sequence of Mycobacterium avium subsp. hominissuis strain JP-H-1.</title>
        <authorList>
            <person name="Kinoshita Y."/>
            <person name="Niwa H."/>
            <person name="Uchida-Fujii E."/>
            <person name="Nukada T."/>
        </authorList>
    </citation>
    <scope>NUCLEOTIDE SEQUENCE [LARGE SCALE GENOMIC DNA]</scope>
    <source>
        <strain evidence="1 2">JP-H-1</strain>
    </source>
</reference>
<evidence type="ECO:0000313" key="1">
    <source>
        <dbReference type="EMBL" id="BBN48783.1"/>
    </source>
</evidence>
<organism evidence="1 2">
    <name type="scientific">Mycobacterium avium subsp. hominissuis</name>
    <dbReference type="NCBI Taxonomy" id="439334"/>
    <lineage>
        <taxon>Bacteria</taxon>
        <taxon>Bacillati</taxon>
        <taxon>Actinomycetota</taxon>
        <taxon>Actinomycetes</taxon>
        <taxon>Mycobacteriales</taxon>
        <taxon>Mycobacteriaceae</taxon>
        <taxon>Mycobacterium</taxon>
        <taxon>Mycobacterium avium complex (MAC)</taxon>
    </lineage>
</organism>
<dbReference type="Proteomes" id="UP000327362">
    <property type="component" value="Chromosome"/>
</dbReference>
<protein>
    <submittedName>
        <fullName evidence="1">Uncharacterized protein</fullName>
    </submittedName>
</protein>
<gene>
    <name evidence="1" type="ORF">JPH1_32580</name>
</gene>